<name>A0A366HQN5_9BACT</name>
<proteinExistence type="predicted"/>
<dbReference type="OrthoDB" id="176948at2"/>
<comment type="caution">
    <text evidence="2">The sequence shown here is derived from an EMBL/GenBank/DDBJ whole genome shotgun (WGS) entry which is preliminary data.</text>
</comment>
<feature type="chain" id="PRO_5016803202" evidence="1">
    <location>
        <begin position="23"/>
        <end position="612"/>
    </location>
</feature>
<evidence type="ECO:0000256" key="1">
    <source>
        <dbReference type="SAM" id="SignalP"/>
    </source>
</evidence>
<keyword evidence="3" id="KW-1185">Reference proteome</keyword>
<protein>
    <submittedName>
        <fullName evidence="2">Outer membrane protein TolC</fullName>
    </submittedName>
</protein>
<keyword evidence="1" id="KW-0732">Signal</keyword>
<evidence type="ECO:0000313" key="3">
    <source>
        <dbReference type="Proteomes" id="UP000253426"/>
    </source>
</evidence>
<dbReference type="SUPFAM" id="SSF56954">
    <property type="entry name" value="Outer membrane efflux proteins (OEP)"/>
    <property type="match status" value="1"/>
</dbReference>
<reference evidence="2 3" key="1">
    <citation type="submission" date="2018-06" db="EMBL/GenBank/DDBJ databases">
        <title>Genomic Encyclopedia of Type Strains, Phase IV (KMG-IV): sequencing the most valuable type-strain genomes for metagenomic binning, comparative biology and taxonomic classification.</title>
        <authorList>
            <person name="Goeker M."/>
        </authorList>
    </citation>
    <scope>NUCLEOTIDE SEQUENCE [LARGE SCALE GENOMIC DNA]</scope>
    <source>
        <strain evidence="2 3">DSM 25532</strain>
    </source>
</reference>
<accession>A0A366HQN5</accession>
<dbReference type="Proteomes" id="UP000253426">
    <property type="component" value="Unassembled WGS sequence"/>
</dbReference>
<dbReference type="AlphaFoldDB" id="A0A366HQN5"/>
<evidence type="ECO:0000313" key="2">
    <source>
        <dbReference type="EMBL" id="RBP45414.1"/>
    </source>
</evidence>
<gene>
    <name evidence="2" type="ORF">DES53_103413</name>
</gene>
<dbReference type="RefSeq" id="WP_113958538.1">
    <property type="nucleotide sequence ID" value="NZ_QNRR01000003.1"/>
</dbReference>
<dbReference type="PANTHER" id="PTHR30203:SF33">
    <property type="entry name" value="BLR4455 PROTEIN"/>
    <property type="match status" value="1"/>
</dbReference>
<dbReference type="GO" id="GO:0015562">
    <property type="term" value="F:efflux transmembrane transporter activity"/>
    <property type="evidence" value="ECO:0007669"/>
    <property type="project" value="InterPro"/>
</dbReference>
<dbReference type="Gene3D" id="1.20.1600.10">
    <property type="entry name" value="Outer membrane efflux proteins (OEP)"/>
    <property type="match status" value="1"/>
</dbReference>
<feature type="signal peptide" evidence="1">
    <location>
        <begin position="1"/>
        <end position="22"/>
    </location>
</feature>
<sequence>MTKKTASLHAFLGLSLAALPLASCSPSYMRKSADREVKGALFSKLVTVPNAGTGLLDITPPAPLSLAELSKAGSGPDFLGDRAQLEKNARVLPLSEALKMAVTHNRDYRNEKELLFLEALDLTLVRHEFAPIFTATGEAGTLRQIDPVISTLREPNPAYPAAAAAAAAATAANNAAAAATGKPAPAAVTTAVPQFLERQITTLVTENTFTATGNVGVSVLTRTGARIAADFTTDFLRFLTGSGPSVSNSSLAVTLTQPLLRGAGYRATMENLTQAERNLLYSIRDFTQYRKTFTVDITSRYYRTLEARDAARNGYLAYRAFEAILESERALGEEGRRTNSQLGLIEQAALRYKRLWIAAVRVYEQQLDDLKIALGIPVEEKVILDDKELSKLSLEDPEMTMDDTIKTALVTRLDLYNQRNTLEDSERKIKVASQNLLPQLDIGARYEVLGTKDNDKLDLNFDRTRLTGTGVVDLRLDKKADRNNYRAALISQQRSARVLDLAEENVRNAIRTNWRDLDTARKQYDIAQTGVDLSARRLEEEELLRSLGRGTARDLIDAQQDLIEARNALTAALISHTLARLRLWRDMGILYIQKDGSWIRVLNQEAKLAADE</sequence>
<dbReference type="PANTHER" id="PTHR30203">
    <property type="entry name" value="OUTER MEMBRANE CATION EFFLUX PROTEIN"/>
    <property type="match status" value="1"/>
</dbReference>
<dbReference type="EMBL" id="QNRR01000003">
    <property type="protein sequence ID" value="RBP45414.1"/>
    <property type="molecule type" value="Genomic_DNA"/>
</dbReference>
<organism evidence="2 3">
    <name type="scientific">Roseimicrobium gellanilyticum</name>
    <dbReference type="NCBI Taxonomy" id="748857"/>
    <lineage>
        <taxon>Bacteria</taxon>
        <taxon>Pseudomonadati</taxon>
        <taxon>Verrucomicrobiota</taxon>
        <taxon>Verrucomicrobiia</taxon>
        <taxon>Verrucomicrobiales</taxon>
        <taxon>Verrucomicrobiaceae</taxon>
        <taxon>Roseimicrobium</taxon>
    </lineage>
</organism>
<dbReference type="InterPro" id="IPR010131">
    <property type="entry name" value="MdtP/NodT-like"/>
</dbReference>